<evidence type="ECO:0000256" key="2">
    <source>
        <dbReference type="SAM" id="SignalP"/>
    </source>
</evidence>
<accession>A0A9P6QLQ1</accession>
<dbReference type="Proteomes" id="UP000807716">
    <property type="component" value="Unassembled WGS sequence"/>
</dbReference>
<dbReference type="EMBL" id="JAAAJB010000029">
    <property type="protein sequence ID" value="KAG0269287.1"/>
    <property type="molecule type" value="Genomic_DNA"/>
</dbReference>
<feature type="compositionally biased region" description="Basic and acidic residues" evidence="1">
    <location>
        <begin position="101"/>
        <end position="125"/>
    </location>
</feature>
<evidence type="ECO:0000313" key="3">
    <source>
        <dbReference type="EMBL" id="KAG0269287.1"/>
    </source>
</evidence>
<feature type="signal peptide" evidence="2">
    <location>
        <begin position="1"/>
        <end position="20"/>
    </location>
</feature>
<keyword evidence="2" id="KW-0732">Signal</keyword>
<protein>
    <submittedName>
        <fullName evidence="3">Uncharacterized protein</fullName>
    </submittedName>
</protein>
<sequence>MKPLISLTLVATAMVTTTLAAIDITPVRPLYTAPVVYGKPRHGLQDVDMNTVLIIGSDNAKTVATPIQARADKPHMVEKPKHHKVKKPKGHRRHSVEEEEKEKAKKEKEKQKEHQKREEHKKKKEEELAQIEHMKLMEEYSKAKVDFDAYDSYPVTDDDEHSLWWGGGWGRGGWGRGGWGGWGGWGRGGWGRGGWGRWGRWGRGGWGRRW</sequence>
<comment type="caution">
    <text evidence="3">The sequence shown here is derived from an EMBL/GenBank/DDBJ whole genome shotgun (WGS) entry which is preliminary data.</text>
</comment>
<feature type="chain" id="PRO_5040502105" evidence="2">
    <location>
        <begin position="21"/>
        <end position="210"/>
    </location>
</feature>
<evidence type="ECO:0000256" key="1">
    <source>
        <dbReference type="SAM" id="MobiDB-lite"/>
    </source>
</evidence>
<keyword evidence="4" id="KW-1185">Reference proteome</keyword>
<name>A0A9P6QLQ1_9FUNG</name>
<feature type="compositionally biased region" description="Basic and acidic residues" evidence="1">
    <location>
        <begin position="70"/>
        <end position="79"/>
    </location>
</feature>
<gene>
    <name evidence="3" type="ORF">DFQ27_004150</name>
</gene>
<feature type="compositionally biased region" description="Basic residues" evidence="1">
    <location>
        <begin position="80"/>
        <end position="94"/>
    </location>
</feature>
<reference evidence="3" key="1">
    <citation type="journal article" date="2020" name="Fungal Divers.">
        <title>Resolving the Mortierellaceae phylogeny through synthesis of multi-gene phylogenetics and phylogenomics.</title>
        <authorList>
            <person name="Vandepol N."/>
            <person name="Liber J."/>
            <person name="Desiro A."/>
            <person name="Na H."/>
            <person name="Kennedy M."/>
            <person name="Barry K."/>
            <person name="Grigoriev I.V."/>
            <person name="Miller A.N."/>
            <person name="O'Donnell K."/>
            <person name="Stajich J.E."/>
            <person name="Bonito G."/>
        </authorList>
    </citation>
    <scope>NUCLEOTIDE SEQUENCE</scope>
    <source>
        <strain evidence="3">BC1065</strain>
    </source>
</reference>
<proteinExistence type="predicted"/>
<dbReference type="AlphaFoldDB" id="A0A9P6QLQ1"/>
<evidence type="ECO:0000313" key="4">
    <source>
        <dbReference type="Proteomes" id="UP000807716"/>
    </source>
</evidence>
<organism evidence="3 4">
    <name type="scientific">Actinomortierella ambigua</name>
    <dbReference type="NCBI Taxonomy" id="1343610"/>
    <lineage>
        <taxon>Eukaryota</taxon>
        <taxon>Fungi</taxon>
        <taxon>Fungi incertae sedis</taxon>
        <taxon>Mucoromycota</taxon>
        <taxon>Mortierellomycotina</taxon>
        <taxon>Mortierellomycetes</taxon>
        <taxon>Mortierellales</taxon>
        <taxon>Mortierellaceae</taxon>
        <taxon>Actinomortierella</taxon>
    </lineage>
</organism>
<feature type="region of interest" description="Disordered" evidence="1">
    <location>
        <begin position="70"/>
        <end position="125"/>
    </location>
</feature>